<dbReference type="Pfam" id="PF13279">
    <property type="entry name" value="4HBT_2"/>
    <property type="match status" value="1"/>
</dbReference>
<sequence length="143" mass="16304">MPRIFEDTHIVTPEEIDELGHASNVHYLGWAVTAAVRHSAAQGWTTERYLERGQVWVVREHQITYRRSALVDDRVTIRTWVANMNRATSLRRYEIIREHDGTLLAEASTNYAYIDLASGMPRRIPPELSGSFEIVPDAAKESA</sequence>
<protein>
    <submittedName>
        <fullName evidence="3">Acyl-CoA thioesterase YbgC</fullName>
    </submittedName>
</protein>
<dbReference type="AlphaFoldDB" id="A0A518B3F7"/>
<evidence type="ECO:0000313" key="3">
    <source>
        <dbReference type="EMBL" id="QDU61529.1"/>
    </source>
</evidence>
<dbReference type="KEGG" id="knv:Pan216_23900"/>
<dbReference type="Proteomes" id="UP000317093">
    <property type="component" value="Chromosome"/>
</dbReference>
<dbReference type="GO" id="GO:0047617">
    <property type="term" value="F:fatty acyl-CoA hydrolase activity"/>
    <property type="evidence" value="ECO:0007669"/>
    <property type="project" value="TreeGrafter"/>
</dbReference>
<dbReference type="InterPro" id="IPR050563">
    <property type="entry name" value="4-hydroxybenzoyl-CoA_TE"/>
</dbReference>
<name>A0A518B3F7_9BACT</name>
<evidence type="ECO:0000256" key="2">
    <source>
        <dbReference type="ARBA" id="ARBA00022801"/>
    </source>
</evidence>
<accession>A0A518B3F7</accession>
<keyword evidence="4" id="KW-1185">Reference proteome</keyword>
<dbReference type="RefSeq" id="WP_145258111.1">
    <property type="nucleotide sequence ID" value="NZ_CP036279.1"/>
</dbReference>
<proteinExistence type="inferred from homology"/>
<evidence type="ECO:0000313" key="4">
    <source>
        <dbReference type="Proteomes" id="UP000317093"/>
    </source>
</evidence>
<evidence type="ECO:0000256" key="1">
    <source>
        <dbReference type="ARBA" id="ARBA00005953"/>
    </source>
</evidence>
<dbReference type="PANTHER" id="PTHR31793:SF27">
    <property type="entry name" value="NOVEL THIOESTERASE SUPERFAMILY DOMAIN AND SAPOSIN A-TYPE DOMAIN CONTAINING PROTEIN (0610012H03RIK)"/>
    <property type="match status" value="1"/>
</dbReference>
<dbReference type="EMBL" id="CP036279">
    <property type="protein sequence ID" value="QDU61529.1"/>
    <property type="molecule type" value="Genomic_DNA"/>
</dbReference>
<reference evidence="3 4" key="1">
    <citation type="submission" date="2019-02" db="EMBL/GenBank/DDBJ databases">
        <title>Deep-cultivation of Planctomycetes and their phenomic and genomic characterization uncovers novel biology.</title>
        <authorList>
            <person name="Wiegand S."/>
            <person name="Jogler M."/>
            <person name="Boedeker C."/>
            <person name="Pinto D."/>
            <person name="Vollmers J."/>
            <person name="Rivas-Marin E."/>
            <person name="Kohn T."/>
            <person name="Peeters S.H."/>
            <person name="Heuer A."/>
            <person name="Rast P."/>
            <person name="Oberbeckmann S."/>
            <person name="Bunk B."/>
            <person name="Jeske O."/>
            <person name="Meyerdierks A."/>
            <person name="Storesund J.E."/>
            <person name="Kallscheuer N."/>
            <person name="Luecker S."/>
            <person name="Lage O.M."/>
            <person name="Pohl T."/>
            <person name="Merkel B.J."/>
            <person name="Hornburger P."/>
            <person name="Mueller R.-W."/>
            <person name="Bruemmer F."/>
            <person name="Labrenz M."/>
            <person name="Spormann A.M."/>
            <person name="Op den Camp H."/>
            <person name="Overmann J."/>
            <person name="Amann R."/>
            <person name="Jetten M.S.M."/>
            <person name="Mascher T."/>
            <person name="Medema M.H."/>
            <person name="Devos D.P."/>
            <person name="Kaster A.-K."/>
            <person name="Ovreas L."/>
            <person name="Rohde M."/>
            <person name="Galperin M.Y."/>
            <person name="Jogler C."/>
        </authorList>
    </citation>
    <scope>NUCLEOTIDE SEQUENCE [LARGE SCALE GENOMIC DNA]</scope>
    <source>
        <strain evidence="3 4">Pan216</strain>
    </source>
</reference>
<dbReference type="CDD" id="cd00586">
    <property type="entry name" value="4HBT"/>
    <property type="match status" value="1"/>
</dbReference>
<dbReference type="Gene3D" id="3.10.129.10">
    <property type="entry name" value="Hotdog Thioesterase"/>
    <property type="match status" value="1"/>
</dbReference>
<dbReference type="SUPFAM" id="SSF54637">
    <property type="entry name" value="Thioesterase/thiol ester dehydrase-isomerase"/>
    <property type="match status" value="1"/>
</dbReference>
<comment type="similarity">
    <text evidence="1">Belongs to the 4-hydroxybenzoyl-CoA thioesterase family.</text>
</comment>
<organism evidence="3 4">
    <name type="scientific">Kolteria novifilia</name>
    <dbReference type="NCBI Taxonomy" id="2527975"/>
    <lineage>
        <taxon>Bacteria</taxon>
        <taxon>Pseudomonadati</taxon>
        <taxon>Planctomycetota</taxon>
        <taxon>Planctomycetia</taxon>
        <taxon>Kolteriales</taxon>
        <taxon>Kolteriaceae</taxon>
        <taxon>Kolteria</taxon>
    </lineage>
</organism>
<dbReference type="PANTHER" id="PTHR31793">
    <property type="entry name" value="4-HYDROXYBENZOYL-COA THIOESTERASE FAMILY MEMBER"/>
    <property type="match status" value="1"/>
</dbReference>
<keyword evidence="2" id="KW-0378">Hydrolase</keyword>
<dbReference type="OrthoDB" id="9801517at2"/>
<gene>
    <name evidence="3" type="ORF">Pan216_23900</name>
</gene>
<dbReference type="InterPro" id="IPR029069">
    <property type="entry name" value="HotDog_dom_sf"/>
</dbReference>